<accession>A0A1S2YMY1</accession>
<dbReference type="PANTHER" id="PTHR33101:SF38">
    <property type="entry name" value="PRONE DOMAIN-CONTAINING PROTEIN-RELATED"/>
    <property type="match status" value="1"/>
</dbReference>
<organism evidence="5 6">
    <name type="scientific">Cicer arietinum</name>
    <name type="common">Chickpea</name>
    <name type="synonym">Garbanzo</name>
    <dbReference type="NCBI Taxonomy" id="3827"/>
    <lineage>
        <taxon>Eukaryota</taxon>
        <taxon>Viridiplantae</taxon>
        <taxon>Streptophyta</taxon>
        <taxon>Embryophyta</taxon>
        <taxon>Tracheophyta</taxon>
        <taxon>Spermatophyta</taxon>
        <taxon>Magnoliopsida</taxon>
        <taxon>eudicotyledons</taxon>
        <taxon>Gunneridae</taxon>
        <taxon>Pentapetalae</taxon>
        <taxon>rosids</taxon>
        <taxon>fabids</taxon>
        <taxon>Fabales</taxon>
        <taxon>Fabaceae</taxon>
        <taxon>Papilionoideae</taxon>
        <taxon>50 kb inversion clade</taxon>
        <taxon>NPAAA clade</taxon>
        <taxon>Hologalegina</taxon>
        <taxon>IRL clade</taxon>
        <taxon>Cicereae</taxon>
        <taxon>Cicer</taxon>
    </lineage>
</organism>
<dbReference type="InterPro" id="IPR038937">
    <property type="entry name" value="RopGEF"/>
</dbReference>
<evidence type="ECO:0000256" key="1">
    <source>
        <dbReference type="ARBA" id="ARBA00022658"/>
    </source>
</evidence>
<dbReference type="InterPro" id="IPR005512">
    <property type="entry name" value="PRONE_dom"/>
</dbReference>
<evidence type="ECO:0000313" key="5">
    <source>
        <dbReference type="Proteomes" id="UP000087171"/>
    </source>
</evidence>
<evidence type="ECO:0000259" key="4">
    <source>
        <dbReference type="PROSITE" id="PS51334"/>
    </source>
</evidence>
<evidence type="ECO:0000313" key="6">
    <source>
        <dbReference type="RefSeq" id="XP_004507185.1"/>
    </source>
</evidence>
<dbReference type="RefSeq" id="XP_004507185.1">
    <property type="nucleotide sequence ID" value="XM_004507128.3"/>
</dbReference>
<dbReference type="eggNOG" id="ENOG502QPIY">
    <property type="taxonomic scope" value="Eukaryota"/>
</dbReference>
<evidence type="ECO:0000256" key="3">
    <source>
        <dbReference type="SAM" id="MobiDB-lite"/>
    </source>
</evidence>
<feature type="region of interest" description="Disordered" evidence="3">
    <location>
        <begin position="40"/>
        <end position="79"/>
    </location>
</feature>
<name>A0A1S2YMY1_CICAR</name>
<reference evidence="6" key="2">
    <citation type="submission" date="2025-08" db="UniProtKB">
        <authorList>
            <consortium name="RefSeq"/>
        </authorList>
    </citation>
    <scope>IDENTIFICATION</scope>
    <source>
        <tissue evidence="6">Etiolated seedlings</tissue>
    </source>
</reference>
<dbReference type="PROSITE" id="PS51334">
    <property type="entry name" value="PRONE"/>
    <property type="match status" value="1"/>
</dbReference>
<dbReference type="PaxDb" id="3827-XP_004507185.1"/>
<dbReference type="Gene3D" id="1.20.58.2010">
    <property type="entry name" value="PRONE domain, subdomain 1"/>
    <property type="match status" value="2"/>
</dbReference>
<sequence>MEGVDLVEKNIEVKSNEGNKECESFSNDVIFEDLKEEKGLENNSVSSVLDSSSPPRSLDSPNKEVSATDSTSSHGSEVEEKKDLSCENFVKQVSVSPVLEIEIMKDRFAKLLLGEDMSGCGNGVPTSLAVSNAITNLCATLFGQLWRLEPLPLEKKAMWQREMEWLLCVSDHIVEFKPTWQTFPDGSKFEVMTCIPRSDLYINLPALRKLDNMLLEILESFVHTEFMYVDQGVMAPERDGSTSFQRSVTRQEEKWWLPVPQVPPSGLHENSRKQLQHKRDCSNQISKAAMAINSITLAEMKVPDTYLESLPKTARASLGDVIYKFITSDDFSPESLLSSLDISSEHQAIEIANRVEASIYIWHKKTNSKPLNRAKRSSSRSSWEMFKDLIVEGDKSEMLIERAESLLLSLKQSYPFLPQTTLDVTKIQCNKDVGKSILESYSRVLESLASNIVARIDDVLYVDDLTKHSDQFSSISKVGVTKTHKSIPLPYKSPFINSTNISLGGVGMNKVVTNFVTVGKKEDYGCPIENLVPILHKFDEAPALETDKESGDNIEDFKLNLMDQAWIE</sequence>
<dbReference type="FunFam" id="1.20.58.2010:FF:000004">
    <property type="entry name" value="Rop guanine nucleotide exchange factor 1"/>
    <property type="match status" value="1"/>
</dbReference>
<gene>
    <name evidence="6" type="primary">LOC101494717</name>
</gene>
<evidence type="ECO:0000256" key="2">
    <source>
        <dbReference type="PROSITE-ProRule" id="PRU00663"/>
    </source>
</evidence>
<reference evidence="5" key="1">
    <citation type="journal article" date="2013" name="Nat. Biotechnol.">
        <title>Draft genome sequence of chickpea (Cicer arietinum) provides a resource for trait improvement.</title>
        <authorList>
            <person name="Varshney R.K."/>
            <person name="Song C."/>
            <person name="Saxena R.K."/>
            <person name="Azam S."/>
            <person name="Yu S."/>
            <person name="Sharpe A.G."/>
            <person name="Cannon S."/>
            <person name="Baek J."/>
            <person name="Rosen B.D."/>
            <person name="Tar'an B."/>
            <person name="Millan T."/>
            <person name="Zhang X."/>
            <person name="Ramsay L.D."/>
            <person name="Iwata A."/>
            <person name="Wang Y."/>
            <person name="Nelson W."/>
            <person name="Farmer A.D."/>
            <person name="Gaur P.M."/>
            <person name="Soderlund C."/>
            <person name="Penmetsa R.V."/>
            <person name="Xu C."/>
            <person name="Bharti A.K."/>
            <person name="He W."/>
            <person name="Winter P."/>
            <person name="Zhao S."/>
            <person name="Hane J.K."/>
            <person name="Carrasquilla-Garcia N."/>
            <person name="Condie J.A."/>
            <person name="Upadhyaya H.D."/>
            <person name="Luo M.C."/>
            <person name="Thudi M."/>
            <person name="Gowda C.L."/>
            <person name="Singh N.P."/>
            <person name="Lichtenzveig J."/>
            <person name="Gali K.K."/>
            <person name="Rubio J."/>
            <person name="Nadarajan N."/>
            <person name="Dolezel J."/>
            <person name="Bansal K.C."/>
            <person name="Xu X."/>
            <person name="Edwards D."/>
            <person name="Zhang G."/>
            <person name="Kahl G."/>
            <person name="Gil J."/>
            <person name="Singh K.B."/>
            <person name="Datta S.K."/>
            <person name="Jackson S.A."/>
            <person name="Wang J."/>
            <person name="Cook D.R."/>
        </authorList>
    </citation>
    <scope>NUCLEOTIDE SEQUENCE [LARGE SCALE GENOMIC DNA]</scope>
    <source>
        <strain evidence="5">cv. CDC Frontier</strain>
    </source>
</reference>
<protein>
    <submittedName>
        <fullName evidence="6">Rop guanine nucleotide exchange factor 7-like</fullName>
    </submittedName>
</protein>
<dbReference type="GeneID" id="101494717"/>
<dbReference type="PANTHER" id="PTHR33101">
    <property type="entry name" value="ROP GUANINE NUCLEOTIDE EXCHANGE FACTOR 1"/>
    <property type="match status" value="1"/>
</dbReference>
<keyword evidence="1 2" id="KW-0344">Guanine-nucleotide releasing factor</keyword>
<dbReference type="Pfam" id="PF03759">
    <property type="entry name" value="PRONE"/>
    <property type="match status" value="1"/>
</dbReference>
<dbReference type="OrthoDB" id="1053009at2759"/>
<dbReference type="AlphaFoldDB" id="A0A1S2YMY1"/>
<dbReference type="GO" id="GO:0005085">
    <property type="term" value="F:guanyl-nucleotide exchange factor activity"/>
    <property type="evidence" value="ECO:0007669"/>
    <property type="project" value="UniProtKB-UniRule"/>
</dbReference>
<keyword evidence="5" id="KW-1185">Reference proteome</keyword>
<dbReference type="STRING" id="3827.A0A1S2YMY1"/>
<feature type="compositionally biased region" description="Polar residues" evidence="3">
    <location>
        <begin position="63"/>
        <end position="75"/>
    </location>
</feature>
<dbReference type="GO" id="GO:0005886">
    <property type="term" value="C:plasma membrane"/>
    <property type="evidence" value="ECO:0007669"/>
    <property type="project" value="UniProtKB-ARBA"/>
</dbReference>
<dbReference type="KEGG" id="cam:101494717"/>
<proteinExistence type="predicted"/>
<dbReference type="Proteomes" id="UP000087171">
    <property type="component" value="Chromosome Ca6"/>
</dbReference>
<feature type="compositionally biased region" description="Low complexity" evidence="3">
    <location>
        <begin position="44"/>
        <end position="60"/>
    </location>
</feature>
<dbReference type="FunFam" id="1.20.58.2010:FF:000001">
    <property type="entry name" value="Rop guanine nucleotide exchange factor 14"/>
    <property type="match status" value="1"/>
</dbReference>
<feature type="domain" description="PRONE" evidence="4">
    <location>
        <begin position="91"/>
        <end position="473"/>
    </location>
</feature>